<reference evidence="1 2" key="1">
    <citation type="submission" date="2016-08" db="EMBL/GenBank/DDBJ databases">
        <title>Genomes of anaerobic fungi encode conserved fungal cellulosomes for biomass hydrolysis.</title>
        <authorList>
            <consortium name="DOE Joint Genome Institute"/>
            <person name="Haitjema C.H."/>
            <person name="Gilmore S.P."/>
            <person name="Henske J.K."/>
            <person name="Solomon K.V."/>
            <person name="De Groot R."/>
            <person name="Kuo A."/>
            <person name="Mondo S.J."/>
            <person name="Salamov A.A."/>
            <person name="Labutti K."/>
            <person name="Zhao Z."/>
            <person name="Chiniquy J."/>
            <person name="Barry K."/>
            <person name="Brewer H.M."/>
            <person name="Purvine S.O."/>
            <person name="Wright A.T."/>
            <person name="Boxma B."/>
            <person name="Van Alen T."/>
            <person name="Hackstein J.H."/>
            <person name="Baker S.E."/>
            <person name="Grigoriev I.V."/>
            <person name="O'Malley M.A."/>
        </authorList>
    </citation>
    <scope>NUCLEOTIDE SEQUENCE [LARGE SCALE GENOMIC DNA]</scope>
    <source>
        <strain evidence="2">finn</strain>
    </source>
</reference>
<organism evidence="1 2">
    <name type="scientific">Piromyces finnis</name>
    <dbReference type="NCBI Taxonomy" id="1754191"/>
    <lineage>
        <taxon>Eukaryota</taxon>
        <taxon>Fungi</taxon>
        <taxon>Fungi incertae sedis</taxon>
        <taxon>Chytridiomycota</taxon>
        <taxon>Chytridiomycota incertae sedis</taxon>
        <taxon>Neocallimastigomycetes</taxon>
        <taxon>Neocallimastigales</taxon>
        <taxon>Neocallimastigaceae</taxon>
        <taxon>Piromyces</taxon>
    </lineage>
</organism>
<reference evidence="1 2" key="2">
    <citation type="submission" date="2016-08" db="EMBL/GenBank/DDBJ databases">
        <title>Pervasive Adenine N6-methylation of Active Genes in Fungi.</title>
        <authorList>
            <consortium name="DOE Joint Genome Institute"/>
            <person name="Mondo S.J."/>
            <person name="Dannebaum R.O."/>
            <person name="Kuo R.C."/>
            <person name="Labutti K."/>
            <person name="Haridas S."/>
            <person name="Kuo A."/>
            <person name="Salamov A."/>
            <person name="Ahrendt S.R."/>
            <person name="Lipzen A."/>
            <person name="Sullivan W."/>
            <person name="Andreopoulos W.B."/>
            <person name="Clum A."/>
            <person name="Lindquist E."/>
            <person name="Daum C."/>
            <person name="Ramamoorthy G.K."/>
            <person name="Gryganskyi A."/>
            <person name="Culley D."/>
            <person name="Magnuson J.K."/>
            <person name="James T.Y."/>
            <person name="O'Malley M.A."/>
            <person name="Stajich J.E."/>
            <person name="Spatafora J.W."/>
            <person name="Visel A."/>
            <person name="Grigoriev I.V."/>
        </authorList>
    </citation>
    <scope>NUCLEOTIDE SEQUENCE [LARGE SCALE GENOMIC DNA]</scope>
    <source>
        <strain evidence="2">finn</strain>
    </source>
</reference>
<dbReference type="AlphaFoldDB" id="A0A1Y1V7Y3"/>
<comment type="caution">
    <text evidence="1">The sequence shown here is derived from an EMBL/GenBank/DDBJ whole genome shotgun (WGS) entry which is preliminary data.</text>
</comment>
<dbReference type="GO" id="GO:0008081">
    <property type="term" value="F:phosphoric diester hydrolase activity"/>
    <property type="evidence" value="ECO:0007669"/>
    <property type="project" value="InterPro"/>
</dbReference>
<evidence type="ECO:0000313" key="1">
    <source>
        <dbReference type="EMBL" id="ORX48711.1"/>
    </source>
</evidence>
<accession>A0A1Y1V7Y3</accession>
<dbReference type="SUPFAM" id="SSF51695">
    <property type="entry name" value="PLC-like phosphodiesterases"/>
    <property type="match status" value="1"/>
</dbReference>
<protein>
    <submittedName>
        <fullName evidence="1">Uncharacterized protein</fullName>
    </submittedName>
</protein>
<sequence>MISRFNIMIPGNCYFTSNESETIIENFTGGMINITKLAVNGWGEKLKKLDIYEQLMNDIRYLDIRALTGKYITIDFLHLNLTEKIIIHLKEEEINDNLKENKLYKAIADISVNNNSKIYIDLHFYIQTLILEDECNCIIITHEIS</sequence>
<gene>
    <name evidence="1" type="ORF">BCR36DRAFT_413122</name>
</gene>
<dbReference type="InterPro" id="IPR017946">
    <property type="entry name" value="PLC-like_Pdiesterase_TIM-brl"/>
</dbReference>
<name>A0A1Y1V7Y3_9FUNG</name>
<dbReference type="Proteomes" id="UP000193719">
    <property type="component" value="Unassembled WGS sequence"/>
</dbReference>
<dbReference type="EMBL" id="MCFH01000026">
    <property type="protein sequence ID" value="ORX48711.1"/>
    <property type="molecule type" value="Genomic_DNA"/>
</dbReference>
<dbReference type="GO" id="GO:0006629">
    <property type="term" value="P:lipid metabolic process"/>
    <property type="evidence" value="ECO:0007669"/>
    <property type="project" value="InterPro"/>
</dbReference>
<evidence type="ECO:0000313" key="2">
    <source>
        <dbReference type="Proteomes" id="UP000193719"/>
    </source>
</evidence>
<keyword evidence="2" id="KW-1185">Reference proteome</keyword>
<proteinExistence type="predicted"/>